<evidence type="ECO:0000313" key="2">
    <source>
        <dbReference type="Proteomes" id="UP001054945"/>
    </source>
</evidence>
<evidence type="ECO:0000313" key="1">
    <source>
        <dbReference type="EMBL" id="GIY55236.1"/>
    </source>
</evidence>
<reference evidence="1 2" key="1">
    <citation type="submission" date="2021-06" db="EMBL/GenBank/DDBJ databases">
        <title>Caerostris extrusa draft genome.</title>
        <authorList>
            <person name="Kono N."/>
            <person name="Arakawa K."/>
        </authorList>
    </citation>
    <scope>NUCLEOTIDE SEQUENCE [LARGE SCALE GENOMIC DNA]</scope>
</reference>
<proteinExistence type="predicted"/>
<dbReference type="Gene3D" id="3.30.70.270">
    <property type="match status" value="1"/>
</dbReference>
<organism evidence="1 2">
    <name type="scientific">Caerostris extrusa</name>
    <name type="common">Bark spider</name>
    <name type="synonym">Caerostris bankana</name>
    <dbReference type="NCBI Taxonomy" id="172846"/>
    <lineage>
        <taxon>Eukaryota</taxon>
        <taxon>Metazoa</taxon>
        <taxon>Ecdysozoa</taxon>
        <taxon>Arthropoda</taxon>
        <taxon>Chelicerata</taxon>
        <taxon>Arachnida</taxon>
        <taxon>Araneae</taxon>
        <taxon>Araneomorphae</taxon>
        <taxon>Entelegynae</taxon>
        <taxon>Araneoidea</taxon>
        <taxon>Araneidae</taxon>
        <taxon>Caerostris</taxon>
    </lineage>
</organism>
<sequence>MDDLLNESKSTSFISTIDLRTSYHQVRVHPADQNKTVSVCPFGTYKFLRMAFGLRRKCVIIDQEHADEREKTSLKGHMDLTAFLSSSSTRKKNPYVSHG</sequence>
<gene>
    <name evidence="1" type="primary">pol_1420</name>
    <name evidence="1" type="ORF">CEXT_333171</name>
</gene>
<dbReference type="InterPro" id="IPR043128">
    <property type="entry name" value="Rev_trsase/Diguanyl_cyclase"/>
</dbReference>
<dbReference type="AlphaFoldDB" id="A0AAV4UBW3"/>
<comment type="caution">
    <text evidence="1">The sequence shown here is derived from an EMBL/GenBank/DDBJ whole genome shotgun (WGS) entry which is preliminary data.</text>
</comment>
<name>A0AAV4UBW3_CAEEX</name>
<dbReference type="InterPro" id="IPR043502">
    <property type="entry name" value="DNA/RNA_pol_sf"/>
</dbReference>
<dbReference type="PANTHER" id="PTHR24559">
    <property type="entry name" value="TRANSPOSON TY3-I GAG-POL POLYPROTEIN"/>
    <property type="match status" value="1"/>
</dbReference>
<dbReference type="GO" id="GO:0071897">
    <property type="term" value="P:DNA biosynthetic process"/>
    <property type="evidence" value="ECO:0007669"/>
    <property type="project" value="UniProtKB-ARBA"/>
</dbReference>
<protein>
    <submittedName>
        <fullName evidence="1">Retrovirus-related Pol polyprotein from transposon opus</fullName>
    </submittedName>
</protein>
<accession>A0AAV4UBW3</accession>
<dbReference type="InterPro" id="IPR053134">
    <property type="entry name" value="RNA-dir_DNA_polymerase"/>
</dbReference>
<dbReference type="SUPFAM" id="SSF56672">
    <property type="entry name" value="DNA/RNA polymerases"/>
    <property type="match status" value="1"/>
</dbReference>
<dbReference type="Proteomes" id="UP001054945">
    <property type="component" value="Unassembled WGS sequence"/>
</dbReference>
<dbReference type="PANTHER" id="PTHR24559:SF444">
    <property type="entry name" value="REVERSE TRANSCRIPTASE DOMAIN-CONTAINING PROTEIN"/>
    <property type="match status" value="1"/>
</dbReference>
<dbReference type="Gene3D" id="3.10.10.10">
    <property type="entry name" value="HIV Type 1 Reverse Transcriptase, subunit A, domain 1"/>
    <property type="match status" value="1"/>
</dbReference>
<keyword evidence="2" id="KW-1185">Reference proteome</keyword>
<dbReference type="EMBL" id="BPLR01012622">
    <property type="protein sequence ID" value="GIY55236.1"/>
    <property type="molecule type" value="Genomic_DNA"/>
</dbReference>